<dbReference type="Pfam" id="PF07883">
    <property type="entry name" value="Cupin_2"/>
    <property type="match status" value="1"/>
</dbReference>
<dbReference type="EC" id="1.13.11.4" evidence="4"/>
<keyword evidence="2 4" id="KW-0560">Oxidoreductase</keyword>
<evidence type="ECO:0000256" key="2">
    <source>
        <dbReference type="ARBA" id="ARBA00023002"/>
    </source>
</evidence>
<dbReference type="CDD" id="cd02216">
    <property type="entry name" value="cupin_GDO-like_N"/>
    <property type="match status" value="1"/>
</dbReference>
<dbReference type="eggNOG" id="COG3435">
    <property type="taxonomic scope" value="Bacteria"/>
</dbReference>
<dbReference type="KEGG" id="eba:ebA5613"/>
<dbReference type="RefSeq" id="WP_011238988.1">
    <property type="nucleotide sequence ID" value="NC_006513.1"/>
</dbReference>
<dbReference type="Gene3D" id="2.60.120.10">
    <property type="entry name" value="Jelly Rolls"/>
    <property type="match status" value="1"/>
</dbReference>
<dbReference type="AlphaFoldDB" id="Q5P042"/>
<evidence type="ECO:0000313" key="5">
    <source>
        <dbReference type="Proteomes" id="UP000006552"/>
    </source>
</evidence>
<feature type="domain" description="Cupin type-2" evidence="3">
    <location>
        <begin position="98"/>
        <end position="167"/>
    </location>
</feature>
<dbReference type="InterPro" id="IPR014710">
    <property type="entry name" value="RmlC-like_jellyroll"/>
</dbReference>
<dbReference type="EMBL" id="CR555306">
    <property type="protein sequence ID" value="CAI09322.1"/>
    <property type="molecule type" value="Genomic_DNA"/>
</dbReference>
<dbReference type="SUPFAM" id="SSF51182">
    <property type="entry name" value="RmlC-like cupins"/>
    <property type="match status" value="1"/>
</dbReference>
<dbReference type="PANTHER" id="PTHR41517">
    <property type="entry name" value="1,2-DIOXYGENASE PROTEIN-RELATED"/>
    <property type="match status" value="1"/>
</dbReference>
<dbReference type="STRING" id="76114.ebA5613"/>
<dbReference type="GO" id="GO:0047922">
    <property type="term" value="F:gentisate 1,2-dioxygenase activity"/>
    <property type="evidence" value="ECO:0007669"/>
    <property type="project" value="UniProtKB-EC"/>
</dbReference>
<evidence type="ECO:0000259" key="3">
    <source>
        <dbReference type="Pfam" id="PF07883"/>
    </source>
</evidence>
<keyword evidence="1" id="KW-0223">Dioxygenase</keyword>
<dbReference type="InterPro" id="IPR047183">
    <property type="entry name" value="GDO-like"/>
</dbReference>
<dbReference type="Proteomes" id="UP000006552">
    <property type="component" value="Chromosome"/>
</dbReference>
<name>Q5P042_AROAE</name>
<organism evidence="4 5">
    <name type="scientific">Aromatoleum aromaticum (strain DSM 19018 / LMG 30748 / EbN1)</name>
    <name type="common">Azoarcus sp. (strain EbN1)</name>
    <dbReference type="NCBI Taxonomy" id="76114"/>
    <lineage>
        <taxon>Bacteria</taxon>
        <taxon>Pseudomonadati</taxon>
        <taxon>Pseudomonadota</taxon>
        <taxon>Betaproteobacteria</taxon>
        <taxon>Rhodocyclales</taxon>
        <taxon>Rhodocyclaceae</taxon>
        <taxon>Aromatoleum</taxon>
    </lineage>
</organism>
<dbReference type="OrthoDB" id="4196845at2"/>
<dbReference type="InterPro" id="IPR011051">
    <property type="entry name" value="RmlC_Cupin_sf"/>
</dbReference>
<evidence type="ECO:0000256" key="1">
    <source>
        <dbReference type="ARBA" id="ARBA00022964"/>
    </source>
</evidence>
<dbReference type="HOGENOM" id="CLU_060572_0_0_4"/>
<protein>
    <submittedName>
        <fullName evidence="4">Gentisate 1,2-dioxygenase oxidoreductase protein</fullName>
        <ecNumber evidence="4">1.13.11.4</ecNumber>
    </submittedName>
</protein>
<gene>
    <name evidence="4" type="primary">nagI</name>
    <name evidence="4" type="ORF">ebA5613</name>
</gene>
<dbReference type="InterPro" id="IPR013096">
    <property type="entry name" value="Cupin_2"/>
</dbReference>
<keyword evidence="5" id="KW-1185">Reference proteome</keyword>
<reference evidence="4 5" key="1">
    <citation type="journal article" date="2005" name="Arch. Microbiol.">
        <title>The genome sequence of an anaerobic aromatic-degrading denitrifying bacterium, strain EbN1.</title>
        <authorList>
            <person name="Rabus R."/>
            <person name="Kube M."/>
            <person name="Heider J."/>
            <person name="Beck A."/>
            <person name="Heitmann K."/>
            <person name="Widdel F."/>
            <person name="Reinhardt R."/>
        </authorList>
    </citation>
    <scope>NUCLEOTIDE SEQUENCE [LARGE SCALE GENOMIC DNA]</scope>
    <source>
        <strain evidence="4 5">EbN1</strain>
    </source>
</reference>
<sequence>MSEPVIEQLLATTGLDELYPVVASLRMTPGWHKKRPSLWKEPRTEFRPLHWRYDVGRAALDQAGRWIGTDLAERRNYLLFNPVGDNDYDTVRTLVVAFQMIKPGEYARAHRHTPNAMRLILDAGPGCYTVVDGIKLPMRTGDFLLTPGGCWHSHYNEGEASAYWIDVLDVPLVHLLEPMFFEDHPDRSQKVVAEPAGHPFYFPPQRTLPALAAAPGDDGVQRLTLETAQHIPTVDISLLKFAAGTGRDFGRNTASRVFAVVAGRGTARIGELTAQWARGDVIAVPSWSPYEIRAHEDAVLLEVCDEPVLRKLGFYREGARPEAPEHSHPSDEAFES</sequence>
<evidence type="ECO:0000313" key="4">
    <source>
        <dbReference type="EMBL" id="CAI09322.1"/>
    </source>
</evidence>
<proteinExistence type="predicted"/>
<accession>Q5P042</accession>
<dbReference type="PANTHER" id="PTHR41517:SF1">
    <property type="entry name" value="CUPIN"/>
    <property type="match status" value="1"/>
</dbReference>